<name>A0A395SX16_FUSSP</name>
<accession>A0A395SX16</accession>
<organism evidence="1 2">
    <name type="scientific">Fusarium sporotrichioides</name>
    <dbReference type="NCBI Taxonomy" id="5514"/>
    <lineage>
        <taxon>Eukaryota</taxon>
        <taxon>Fungi</taxon>
        <taxon>Dikarya</taxon>
        <taxon>Ascomycota</taxon>
        <taxon>Pezizomycotina</taxon>
        <taxon>Sordariomycetes</taxon>
        <taxon>Hypocreomycetidae</taxon>
        <taxon>Hypocreales</taxon>
        <taxon>Nectriaceae</taxon>
        <taxon>Fusarium</taxon>
    </lineage>
</organism>
<proteinExistence type="predicted"/>
<gene>
    <name evidence="1" type="ORF">FSPOR_160</name>
</gene>
<comment type="caution">
    <text evidence="1">The sequence shown here is derived from an EMBL/GenBank/DDBJ whole genome shotgun (WGS) entry which is preliminary data.</text>
</comment>
<keyword evidence="2" id="KW-1185">Reference proteome</keyword>
<protein>
    <submittedName>
        <fullName evidence="1">Uncharacterized protein</fullName>
    </submittedName>
</protein>
<evidence type="ECO:0000313" key="1">
    <source>
        <dbReference type="EMBL" id="RGP76485.1"/>
    </source>
</evidence>
<dbReference type="EMBL" id="PXOF01000004">
    <property type="protein sequence ID" value="RGP76485.1"/>
    <property type="molecule type" value="Genomic_DNA"/>
</dbReference>
<sequence length="341" mass="38324">MIFPPFVPSLQDDYNIESPSGPSTPGTPSEISDQVLSIGFPQAMQLTWTNSSSAMALFISEPGSSVLYAALMPRGLRGPVYLYPGSEFVGDAMASCNKSGERFTFQLPGVPSCHISSNQVTMSFHRSRSNPRYNFSMRVEHEGGRRTESFEWRVSSEAQSGLYSTVWELVSQGRSSKSSSHRPRSSDVVAMVYENHGSSVQRSGGFQFLGRPTTTYMGYHWTLMALMSAKTKEDEKMDGVEDFIRSVFWNGSLTPITGSQARRGRLDLERIFGDESYQFIDEGSGYRSFADPSLLPTDNIRDVLKRHLPRSITYTNYDIRNRTEEYFNNEPPEQVSPLIDR</sequence>
<reference evidence="1 2" key="1">
    <citation type="journal article" date="2018" name="PLoS Pathog.">
        <title>Evolution of structural diversity of trichothecenes, a family of toxins produced by plant pathogenic and entomopathogenic fungi.</title>
        <authorList>
            <person name="Proctor R.H."/>
            <person name="McCormick S.P."/>
            <person name="Kim H.S."/>
            <person name="Cardoza R.E."/>
            <person name="Stanley A.M."/>
            <person name="Lindo L."/>
            <person name="Kelly A."/>
            <person name="Brown D.W."/>
            <person name="Lee T."/>
            <person name="Vaughan M.M."/>
            <person name="Alexander N.J."/>
            <person name="Busman M."/>
            <person name="Gutierrez S."/>
        </authorList>
    </citation>
    <scope>NUCLEOTIDE SEQUENCE [LARGE SCALE GENOMIC DNA]</scope>
    <source>
        <strain evidence="1 2">NRRL 3299</strain>
    </source>
</reference>
<dbReference type="AlphaFoldDB" id="A0A395SX16"/>
<evidence type="ECO:0000313" key="2">
    <source>
        <dbReference type="Proteomes" id="UP000266152"/>
    </source>
</evidence>
<dbReference type="Proteomes" id="UP000266152">
    <property type="component" value="Unassembled WGS sequence"/>
</dbReference>